<accession>A0A6G1L3X0</accession>
<dbReference type="AlphaFoldDB" id="A0A6G1L3X0"/>
<evidence type="ECO:0000313" key="1">
    <source>
        <dbReference type="EMBL" id="KAF2767516.1"/>
    </source>
</evidence>
<protein>
    <submittedName>
        <fullName evidence="1">Uncharacterized protein</fullName>
    </submittedName>
</protein>
<reference evidence="1" key="1">
    <citation type="journal article" date="2020" name="Stud. Mycol.">
        <title>101 Dothideomycetes genomes: a test case for predicting lifestyles and emergence of pathogens.</title>
        <authorList>
            <person name="Haridas S."/>
            <person name="Albert R."/>
            <person name="Binder M."/>
            <person name="Bloem J."/>
            <person name="Labutti K."/>
            <person name="Salamov A."/>
            <person name="Andreopoulos B."/>
            <person name="Baker S."/>
            <person name="Barry K."/>
            <person name="Bills G."/>
            <person name="Bluhm B."/>
            <person name="Cannon C."/>
            <person name="Castanera R."/>
            <person name="Culley D."/>
            <person name="Daum C."/>
            <person name="Ezra D."/>
            <person name="Gonzalez J."/>
            <person name="Henrissat B."/>
            <person name="Kuo A."/>
            <person name="Liang C."/>
            <person name="Lipzen A."/>
            <person name="Lutzoni F."/>
            <person name="Magnuson J."/>
            <person name="Mondo S."/>
            <person name="Nolan M."/>
            <person name="Ohm R."/>
            <person name="Pangilinan J."/>
            <person name="Park H.-J."/>
            <person name="Ramirez L."/>
            <person name="Alfaro M."/>
            <person name="Sun H."/>
            <person name="Tritt A."/>
            <person name="Yoshinaga Y."/>
            <person name="Zwiers L.-H."/>
            <person name="Turgeon B."/>
            <person name="Goodwin S."/>
            <person name="Spatafora J."/>
            <person name="Crous P."/>
            <person name="Grigoriev I."/>
        </authorList>
    </citation>
    <scope>NUCLEOTIDE SEQUENCE</scope>
    <source>
        <strain evidence="1">CBS 116005</strain>
    </source>
</reference>
<proteinExistence type="predicted"/>
<evidence type="ECO:0000313" key="2">
    <source>
        <dbReference type="Proteomes" id="UP000799436"/>
    </source>
</evidence>
<feature type="non-terminal residue" evidence="1">
    <location>
        <position position="1"/>
    </location>
</feature>
<name>A0A6G1L3X0_9PEZI</name>
<sequence length="159" mass="18175">SHQIANFQLHPALECILHILNGDLTSAHFLLRHMQSPPAWEGMYIHGILHRIEGDYRNAEAWYGDVSDSECFKKCWPEGVEAAKDFIGNVERLRKEKVGSERDLAGLSKKEFDALVGWCKTQFTTGRWEDGTKAWVEPSEKIRELAAKQTMGGEGWRQF</sequence>
<dbReference type="EMBL" id="ML995855">
    <property type="protein sequence ID" value="KAF2767516.1"/>
    <property type="molecule type" value="Genomic_DNA"/>
</dbReference>
<dbReference type="OrthoDB" id="2306919at2759"/>
<gene>
    <name evidence="1" type="ORF">EJ03DRAFT_258612</name>
</gene>
<feature type="non-terminal residue" evidence="1">
    <location>
        <position position="159"/>
    </location>
</feature>
<organism evidence="1 2">
    <name type="scientific">Teratosphaeria nubilosa</name>
    <dbReference type="NCBI Taxonomy" id="161662"/>
    <lineage>
        <taxon>Eukaryota</taxon>
        <taxon>Fungi</taxon>
        <taxon>Dikarya</taxon>
        <taxon>Ascomycota</taxon>
        <taxon>Pezizomycotina</taxon>
        <taxon>Dothideomycetes</taxon>
        <taxon>Dothideomycetidae</taxon>
        <taxon>Mycosphaerellales</taxon>
        <taxon>Teratosphaeriaceae</taxon>
        <taxon>Teratosphaeria</taxon>
    </lineage>
</organism>
<dbReference type="Proteomes" id="UP000799436">
    <property type="component" value="Unassembled WGS sequence"/>
</dbReference>
<keyword evidence="2" id="KW-1185">Reference proteome</keyword>